<dbReference type="InterPro" id="IPR050261">
    <property type="entry name" value="FrsA_esterase"/>
</dbReference>
<dbReference type="PIRSF" id="PIRSF031982">
    <property type="entry name" value="UCP031982_abhydr"/>
    <property type="match status" value="1"/>
</dbReference>
<comment type="caution">
    <text evidence="4">The sequence shown here is derived from an EMBL/GenBank/DDBJ whole genome shotgun (WGS) entry which is preliminary data.</text>
</comment>
<dbReference type="AlphaFoldDB" id="A0A934MG90"/>
<protein>
    <submittedName>
        <fullName evidence="4">Alpha/beta hydrolase</fullName>
    </submittedName>
</protein>
<reference evidence="4" key="1">
    <citation type="submission" date="2020-12" db="EMBL/GenBank/DDBJ databases">
        <title>Bacterial taxonomy.</title>
        <authorList>
            <person name="Pan X."/>
        </authorList>
    </citation>
    <scope>NUCLEOTIDE SEQUENCE</scope>
    <source>
        <strain evidence="4">B2012</strain>
    </source>
</reference>
<dbReference type="Proteomes" id="UP000609531">
    <property type="component" value="Unassembled WGS sequence"/>
</dbReference>
<proteinExistence type="predicted"/>
<keyword evidence="1 4" id="KW-0378">Hydrolase</keyword>
<evidence type="ECO:0000313" key="5">
    <source>
        <dbReference type="Proteomes" id="UP000609531"/>
    </source>
</evidence>
<dbReference type="InterPro" id="IPR029058">
    <property type="entry name" value="AB_hydrolase_fold"/>
</dbReference>
<name>A0A934MG90_9HYPH</name>
<dbReference type="RefSeq" id="WP_198882176.1">
    <property type="nucleotide sequence ID" value="NZ_JAEKJA010000007.1"/>
</dbReference>
<feature type="domain" description="BD-FAE-like" evidence="3">
    <location>
        <begin position="66"/>
        <end position="168"/>
    </location>
</feature>
<evidence type="ECO:0000256" key="1">
    <source>
        <dbReference type="ARBA" id="ARBA00022801"/>
    </source>
</evidence>
<evidence type="ECO:0000259" key="3">
    <source>
        <dbReference type="Pfam" id="PF20434"/>
    </source>
</evidence>
<dbReference type="SUPFAM" id="SSF53474">
    <property type="entry name" value="alpha/beta-Hydrolases"/>
    <property type="match status" value="1"/>
</dbReference>
<accession>A0A934MG90</accession>
<keyword evidence="5" id="KW-1185">Reference proteome</keyword>
<dbReference type="InterPro" id="IPR016986">
    <property type="entry name" value="UCP031982_abhydr"/>
</dbReference>
<sequence length="330" mass="34034">MRRFLVLIAGLLAGPALADGAVGFQRVTMPSPAGLTVGVWYPTDAAAPQEPNTPFRQALALGAPVAGKDLPLVVISHGNGGWMGGHADLALALARAGFVVAAPNHRGDNSEDESASPAEWMVSRPADIRATIDYLATDWPAAGAVDAETVGLYGFSSGGYTALAAAGARPDLALARHHCEEDPAEFACRIGIVSGMGDAGAEADPDAFVADPRIGAVALAAPGLAFAFPAEALATVDVPVALWSGAADERVPHATNGAHVAAALPHLTRVTVVPQAGHFAFLAPCNPRLKAFNRRIWDMVCVDAEGFDRAAFHGELNAALVAFFEATLRP</sequence>
<feature type="signal peptide" evidence="2">
    <location>
        <begin position="1"/>
        <end position="18"/>
    </location>
</feature>
<feature type="chain" id="PRO_5037566169" evidence="2">
    <location>
        <begin position="19"/>
        <end position="330"/>
    </location>
</feature>
<dbReference type="Pfam" id="PF20434">
    <property type="entry name" value="BD-FAE"/>
    <property type="match status" value="1"/>
</dbReference>
<dbReference type="PANTHER" id="PTHR22946">
    <property type="entry name" value="DIENELACTONE HYDROLASE DOMAIN-CONTAINING PROTEIN-RELATED"/>
    <property type="match status" value="1"/>
</dbReference>
<dbReference type="GO" id="GO:0052689">
    <property type="term" value="F:carboxylic ester hydrolase activity"/>
    <property type="evidence" value="ECO:0007669"/>
    <property type="project" value="UniProtKB-ARBA"/>
</dbReference>
<organism evidence="4 5">
    <name type="scientific">Acuticoccus mangrovi</name>
    <dbReference type="NCBI Taxonomy" id="2796142"/>
    <lineage>
        <taxon>Bacteria</taxon>
        <taxon>Pseudomonadati</taxon>
        <taxon>Pseudomonadota</taxon>
        <taxon>Alphaproteobacteria</taxon>
        <taxon>Hyphomicrobiales</taxon>
        <taxon>Amorphaceae</taxon>
        <taxon>Acuticoccus</taxon>
    </lineage>
</organism>
<gene>
    <name evidence="4" type="ORF">JCR33_11445</name>
</gene>
<dbReference type="Gene3D" id="3.40.50.1820">
    <property type="entry name" value="alpha/beta hydrolase"/>
    <property type="match status" value="1"/>
</dbReference>
<evidence type="ECO:0000313" key="4">
    <source>
        <dbReference type="EMBL" id="MBJ3776308.1"/>
    </source>
</evidence>
<keyword evidence="2" id="KW-0732">Signal</keyword>
<dbReference type="InterPro" id="IPR049492">
    <property type="entry name" value="BD-FAE-like_dom"/>
</dbReference>
<evidence type="ECO:0000256" key="2">
    <source>
        <dbReference type="SAM" id="SignalP"/>
    </source>
</evidence>
<dbReference type="PANTHER" id="PTHR22946:SF9">
    <property type="entry name" value="POLYKETIDE TRANSFERASE AF380"/>
    <property type="match status" value="1"/>
</dbReference>
<dbReference type="EMBL" id="JAEKJA010000007">
    <property type="protein sequence ID" value="MBJ3776308.1"/>
    <property type="molecule type" value="Genomic_DNA"/>
</dbReference>